<reference evidence="2" key="1">
    <citation type="journal article" date="2015" name="Nature">
        <title>Complex archaea that bridge the gap between prokaryotes and eukaryotes.</title>
        <authorList>
            <person name="Spang A."/>
            <person name="Saw J.H."/>
            <person name="Jorgensen S.L."/>
            <person name="Zaremba-Niedzwiedzka K."/>
            <person name="Martijn J."/>
            <person name="Lind A.E."/>
            <person name="van Eijk R."/>
            <person name="Schleper C."/>
            <person name="Guy L."/>
            <person name="Ettema T.J."/>
        </authorList>
    </citation>
    <scope>NUCLEOTIDE SEQUENCE</scope>
</reference>
<accession>A0A0F9C8I2</accession>
<feature type="transmembrane region" description="Helical" evidence="1">
    <location>
        <begin position="63"/>
        <end position="88"/>
    </location>
</feature>
<organism evidence="2">
    <name type="scientific">marine sediment metagenome</name>
    <dbReference type="NCBI Taxonomy" id="412755"/>
    <lineage>
        <taxon>unclassified sequences</taxon>
        <taxon>metagenomes</taxon>
        <taxon>ecological metagenomes</taxon>
    </lineage>
</organism>
<name>A0A0F9C8I2_9ZZZZ</name>
<dbReference type="SUPFAM" id="SSF49899">
    <property type="entry name" value="Concanavalin A-like lectins/glucanases"/>
    <property type="match status" value="1"/>
</dbReference>
<keyword evidence="1" id="KW-0812">Transmembrane</keyword>
<sequence length="230" mass="25316">MLLVQQESLEEVVNLRDLIGTSAKTINFIFLIFFVRFHKAYIDKSLTLTMAKNDGGMPDGMRSVMGWTLGVGIIAFVLLILAIIFNVIPSDAIYPSTISSTSQTILVESTSTLSPIAWGITSSEVKANNDTWINCTLDDFVESERYDTISFWYKNSTVDWTFVVNSSGTLYVDGVLGTPGTYPVYDSGTKMFICKTGASTFFNGSMDDFRGYASAIDAELVNLTYLGGRL</sequence>
<evidence type="ECO:0000256" key="1">
    <source>
        <dbReference type="SAM" id="Phobius"/>
    </source>
</evidence>
<evidence type="ECO:0000313" key="2">
    <source>
        <dbReference type="EMBL" id="KKK92946.1"/>
    </source>
</evidence>
<dbReference type="InterPro" id="IPR013320">
    <property type="entry name" value="ConA-like_dom_sf"/>
</dbReference>
<dbReference type="EMBL" id="LAZR01047985">
    <property type="protein sequence ID" value="KKK92946.1"/>
    <property type="molecule type" value="Genomic_DNA"/>
</dbReference>
<keyword evidence="1" id="KW-1133">Transmembrane helix</keyword>
<dbReference type="Gene3D" id="2.60.120.200">
    <property type="match status" value="1"/>
</dbReference>
<gene>
    <name evidence="2" type="ORF">LCGC14_2697800</name>
</gene>
<keyword evidence="1" id="KW-0472">Membrane</keyword>
<protein>
    <submittedName>
        <fullName evidence="2">Uncharacterized protein</fullName>
    </submittedName>
</protein>
<comment type="caution">
    <text evidence="2">The sequence shown here is derived from an EMBL/GenBank/DDBJ whole genome shotgun (WGS) entry which is preliminary data.</text>
</comment>
<proteinExistence type="predicted"/>
<dbReference type="AlphaFoldDB" id="A0A0F9C8I2"/>